<evidence type="ECO:0000256" key="2">
    <source>
        <dbReference type="ARBA" id="ARBA00022741"/>
    </source>
</evidence>
<comment type="subcellular location">
    <subcellularLocation>
        <location evidence="6">Cytoplasm</location>
    </subcellularLocation>
    <text evidence="6">Membrane-associated.</text>
</comment>
<dbReference type="NCBIfam" id="NF010539">
    <property type="entry name" value="PRK13927.1"/>
    <property type="match status" value="1"/>
</dbReference>
<dbReference type="GO" id="GO:0005737">
    <property type="term" value="C:cytoplasm"/>
    <property type="evidence" value="ECO:0007669"/>
    <property type="project" value="UniProtKB-SubCell"/>
</dbReference>
<evidence type="ECO:0000256" key="6">
    <source>
        <dbReference type="HAMAP-Rule" id="MF_02207"/>
    </source>
</evidence>
<dbReference type="GO" id="GO:0000902">
    <property type="term" value="P:cell morphogenesis"/>
    <property type="evidence" value="ECO:0007669"/>
    <property type="project" value="InterPro"/>
</dbReference>
<feature type="binding site" evidence="6">
    <location>
        <begin position="19"/>
        <end position="21"/>
    </location>
    <ligand>
        <name>ATP</name>
        <dbReference type="ChEBI" id="CHEBI:30616"/>
    </ligand>
</feature>
<evidence type="ECO:0000256" key="1">
    <source>
        <dbReference type="ARBA" id="ARBA00022490"/>
    </source>
</evidence>
<dbReference type="InterPro" id="IPR056546">
    <property type="entry name" value="MreB_MamK-like"/>
</dbReference>
<dbReference type="GO" id="GO:0008360">
    <property type="term" value="P:regulation of cell shape"/>
    <property type="evidence" value="ECO:0007669"/>
    <property type="project" value="UniProtKB-UniRule"/>
</dbReference>
<feature type="binding site" evidence="6">
    <location>
        <begin position="211"/>
        <end position="214"/>
    </location>
    <ligand>
        <name>ATP</name>
        <dbReference type="ChEBI" id="CHEBI:30616"/>
    </ligand>
</feature>
<dbReference type="InterPro" id="IPR043129">
    <property type="entry name" value="ATPase_NBD"/>
</dbReference>
<dbReference type="Pfam" id="PF06723">
    <property type="entry name" value="MreB_Mbl"/>
    <property type="match status" value="1"/>
</dbReference>
<dbReference type="NCBIfam" id="TIGR00904">
    <property type="entry name" value="mreB"/>
    <property type="match status" value="1"/>
</dbReference>
<keyword evidence="1 6" id="KW-0963">Cytoplasm</keyword>
<dbReference type="CDD" id="cd10225">
    <property type="entry name" value="ASKHA_NBD_MreB-like"/>
    <property type="match status" value="1"/>
</dbReference>
<sequence>MIKKIPGIFSTAIGIDLGTANVLVYVKGRGVIMNEPSFVAIDSKTRRPLAIGEDAKRMADLAPEGIEIVRPMKNGVIADFEVSEHMLRYFIRKAGQHSFLTHLTVVIAVPYGITPVEERAVKDSAYRAGAQNVQTIQEPIASALGAGLPVGESETSMIVDIGGGTSEIAVLSLGGIVAAKSIRVGGDEFDRSIVNYVKSAYGLVIASKTAEQVKLQIGSAYPLDQELSFEIKGRDSISGMPRAQTINSTEVRDALKHNFDDILEGISKTLEICPPESAGQLLDRGAVLAGGGAKIRGLARFLSDKTGIPFFVAEEPLRCVVNGTGIIIENSNWNTFRR</sequence>
<dbReference type="GO" id="GO:0005524">
    <property type="term" value="F:ATP binding"/>
    <property type="evidence" value="ECO:0007669"/>
    <property type="project" value="UniProtKB-KW"/>
</dbReference>
<gene>
    <name evidence="6" type="primary">mreB</name>
    <name evidence="7" type="ORF">IAC75_05075</name>
</gene>
<proteinExistence type="inferred from homology"/>
<dbReference type="HAMAP" id="MF_02207">
    <property type="entry name" value="MreB"/>
    <property type="match status" value="1"/>
</dbReference>
<evidence type="ECO:0000313" key="7">
    <source>
        <dbReference type="EMBL" id="HIV04504.1"/>
    </source>
</evidence>
<dbReference type="EMBL" id="DVOG01000132">
    <property type="protein sequence ID" value="HIV04504.1"/>
    <property type="molecule type" value="Genomic_DNA"/>
</dbReference>
<dbReference type="InterPro" id="IPR004753">
    <property type="entry name" value="MreB"/>
</dbReference>
<comment type="subunit">
    <text evidence="6">Forms polymers.</text>
</comment>
<dbReference type="Gene3D" id="3.30.420.40">
    <property type="match status" value="2"/>
</dbReference>
<comment type="similarity">
    <text evidence="5 6">Belongs to the FtsA/MreB family.</text>
</comment>
<name>A0A9D1NKY0_9BACT</name>
<evidence type="ECO:0000256" key="3">
    <source>
        <dbReference type="ARBA" id="ARBA00022840"/>
    </source>
</evidence>
<evidence type="ECO:0000256" key="4">
    <source>
        <dbReference type="ARBA" id="ARBA00022960"/>
    </source>
</evidence>
<evidence type="ECO:0000256" key="5">
    <source>
        <dbReference type="ARBA" id="ARBA00023458"/>
    </source>
</evidence>
<organism evidence="7 8">
    <name type="scientific">Candidatus Spyradosoma merdigallinarum</name>
    <dbReference type="NCBI Taxonomy" id="2840950"/>
    <lineage>
        <taxon>Bacteria</taxon>
        <taxon>Pseudomonadati</taxon>
        <taxon>Verrucomicrobiota</taxon>
        <taxon>Opitutia</taxon>
        <taxon>Opitutia incertae sedis</taxon>
        <taxon>Candidatus Spyradosoma</taxon>
    </lineage>
</organism>
<dbReference type="PRINTS" id="PR01652">
    <property type="entry name" value="SHAPEPROTEIN"/>
</dbReference>
<keyword evidence="3 6" id="KW-0067">ATP-binding</keyword>
<feature type="binding site" evidence="6">
    <location>
        <begin position="163"/>
        <end position="165"/>
    </location>
    <ligand>
        <name>ATP</name>
        <dbReference type="ChEBI" id="CHEBI:30616"/>
    </ligand>
</feature>
<comment type="caution">
    <text evidence="7">The sequence shown here is derived from an EMBL/GenBank/DDBJ whole genome shotgun (WGS) entry which is preliminary data.</text>
</comment>
<dbReference type="AlphaFoldDB" id="A0A9D1NKY0"/>
<evidence type="ECO:0000313" key="8">
    <source>
        <dbReference type="Proteomes" id="UP000886812"/>
    </source>
</evidence>
<dbReference type="SUPFAM" id="SSF53067">
    <property type="entry name" value="Actin-like ATPase domain"/>
    <property type="match status" value="2"/>
</dbReference>
<accession>A0A9D1NKY0</accession>
<comment type="function">
    <text evidence="6">Forms membrane-associated dynamic filaments that are essential for cell shape determination. Acts by regulating cell wall synthesis and cell elongation, and thus cell shape. A feedback loop between cell geometry and MreB localization may maintain elongated cell shape by targeting cell wall growth to regions of negative cell wall curvature.</text>
</comment>
<dbReference type="PANTHER" id="PTHR42749:SF1">
    <property type="entry name" value="CELL SHAPE-DETERMINING PROTEIN MREB"/>
    <property type="match status" value="1"/>
</dbReference>
<protein>
    <recommendedName>
        <fullName evidence="6">Cell shape-determining protein MreB</fullName>
    </recommendedName>
</protein>
<dbReference type="PANTHER" id="PTHR42749">
    <property type="entry name" value="CELL SHAPE-DETERMINING PROTEIN MREB"/>
    <property type="match status" value="1"/>
</dbReference>
<dbReference type="Proteomes" id="UP000886812">
    <property type="component" value="Unassembled WGS sequence"/>
</dbReference>
<keyword evidence="4 6" id="KW-0133">Cell shape</keyword>
<reference evidence="7" key="2">
    <citation type="journal article" date="2021" name="PeerJ">
        <title>Extensive microbial diversity within the chicken gut microbiome revealed by metagenomics and culture.</title>
        <authorList>
            <person name="Gilroy R."/>
            <person name="Ravi A."/>
            <person name="Getino M."/>
            <person name="Pursley I."/>
            <person name="Horton D.L."/>
            <person name="Alikhan N.F."/>
            <person name="Baker D."/>
            <person name="Gharbi K."/>
            <person name="Hall N."/>
            <person name="Watson M."/>
            <person name="Adriaenssens E.M."/>
            <person name="Foster-Nyarko E."/>
            <person name="Jarju S."/>
            <person name="Secka A."/>
            <person name="Antonio M."/>
            <person name="Oren A."/>
            <person name="Chaudhuri R.R."/>
            <person name="La Ragione R."/>
            <person name="Hildebrand F."/>
            <person name="Pallen M.J."/>
        </authorList>
    </citation>
    <scope>NUCLEOTIDE SEQUENCE</scope>
    <source>
        <strain evidence="7">10669</strain>
    </source>
</reference>
<keyword evidence="2 6" id="KW-0547">Nucleotide-binding</keyword>
<comment type="caution">
    <text evidence="6">Lacks conserved residue(s) required for the propagation of feature annotation.</text>
</comment>
<reference evidence="7" key="1">
    <citation type="submission" date="2020-10" db="EMBL/GenBank/DDBJ databases">
        <authorList>
            <person name="Gilroy R."/>
        </authorList>
    </citation>
    <scope>NUCLEOTIDE SEQUENCE</scope>
    <source>
        <strain evidence="7">10669</strain>
    </source>
</reference>